<dbReference type="InterPro" id="IPR050143">
    <property type="entry name" value="TRIM/RBCC"/>
</dbReference>
<proteinExistence type="predicted"/>
<dbReference type="Pfam" id="PF15227">
    <property type="entry name" value="zf-C3HC4_4"/>
    <property type="match status" value="1"/>
</dbReference>
<evidence type="ECO:0000259" key="6">
    <source>
        <dbReference type="PROSITE" id="PS50119"/>
    </source>
</evidence>
<dbReference type="InterPro" id="IPR006574">
    <property type="entry name" value="PRY"/>
</dbReference>
<dbReference type="PROSITE" id="PS00518">
    <property type="entry name" value="ZF_RING_1"/>
    <property type="match status" value="1"/>
</dbReference>
<dbReference type="SUPFAM" id="SSF57845">
    <property type="entry name" value="B-box zinc-binding domain"/>
    <property type="match status" value="1"/>
</dbReference>
<dbReference type="SMART" id="SM00336">
    <property type="entry name" value="BBOX"/>
    <property type="match status" value="1"/>
</dbReference>
<evidence type="ECO:0000256" key="2">
    <source>
        <dbReference type="ARBA" id="ARBA00022771"/>
    </source>
</evidence>
<dbReference type="Gene3D" id="3.30.160.60">
    <property type="entry name" value="Classic Zinc Finger"/>
    <property type="match status" value="1"/>
</dbReference>
<dbReference type="SMART" id="SM00449">
    <property type="entry name" value="SPRY"/>
    <property type="match status" value="1"/>
</dbReference>
<dbReference type="CDD" id="cd19781">
    <property type="entry name" value="Bbox2_TRIM40_C-V"/>
    <property type="match status" value="1"/>
</dbReference>
<gene>
    <name evidence="9" type="primary">LOC102814361</name>
</gene>
<dbReference type="SUPFAM" id="SSF49899">
    <property type="entry name" value="Concanavalin A-like lectins/glucanases"/>
    <property type="match status" value="1"/>
</dbReference>
<dbReference type="PROSITE" id="PS50188">
    <property type="entry name" value="B302_SPRY"/>
    <property type="match status" value="1"/>
</dbReference>
<dbReference type="GeneID" id="102814361"/>
<dbReference type="InterPro" id="IPR003877">
    <property type="entry name" value="SPRY_dom"/>
</dbReference>
<dbReference type="GO" id="GO:0008270">
    <property type="term" value="F:zinc ion binding"/>
    <property type="evidence" value="ECO:0007669"/>
    <property type="project" value="UniProtKB-KW"/>
</dbReference>
<keyword evidence="3" id="KW-0862">Zinc</keyword>
<dbReference type="PROSITE" id="PS50119">
    <property type="entry name" value="ZF_BBOX"/>
    <property type="match status" value="1"/>
</dbReference>
<dbReference type="InterPro" id="IPR043136">
    <property type="entry name" value="B30.2/SPRY_sf"/>
</dbReference>
<dbReference type="InterPro" id="IPR003879">
    <property type="entry name" value="Butyrophylin_SPRY"/>
</dbReference>
<protein>
    <submittedName>
        <fullName evidence="9">Tripartite motif-containing protein LOC642612-like</fullName>
    </submittedName>
</protein>
<organism evidence="8 9">
    <name type="scientific">Chrysochloris asiatica</name>
    <name type="common">Cape golden mole</name>
    <dbReference type="NCBI Taxonomy" id="185453"/>
    <lineage>
        <taxon>Eukaryota</taxon>
        <taxon>Metazoa</taxon>
        <taxon>Chordata</taxon>
        <taxon>Craniata</taxon>
        <taxon>Vertebrata</taxon>
        <taxon>Euteleostomi</taxon>
        <taxon>Mammalia</taxon>
        <taxon>Eutheria</taxon>
        <taxon>Afrotheria</taxon>
        <taxon>Chrysochloridae</taxon>
        <taxon>Chrysochlorinae</taxon>
        <taxon>Chrysochloris</taxon>
    </lineage>
</organism>
<evidence type="ECO:0000256" key="3">
    <source>
        <dbReference type="ARBA" id="ARBA00022833"/>
    </source>
</evidence>
<dbReference type="InterPro" id="IPR001841">
    <property type="entry name" value="Znf_RING"/>
</dbReference>
<dbReference type="Proteomes" id="UP000504623">
    <property type="component" value="Unplaced"/>
</dbReference>
<dbReference type="InterPro" id="IPR001870">
    <property type="entry name" value="B30.2/SPRY"/>
</dbReference>
<dbReference type="OrthoDB" id="9448173at2759"/>
<keyword evidence="8" id="KW-1185">Reference proteome</keyword>
<dbReference type="RefSeq" id="XP_006834577.1">
    <property type="nucleotide sequence ID" value="XM_006834514.1"/>
</dbReference>
<feature type="domain" description="RING-type" evidence="5">
    <location>
        <begin position="15"/>
        <end position="56"/>
    </location>
</feature>
<dbReference type="SUPFAM" id="SSF57850">
    <property type="entry name" value="RING/U-box"/>
    <property type="match status" value="1"/>
</dbReference>
<dbReference type="Pfam" id="PF13765">
    <property type="entry name" value="PRY"/>
    <property type="match status" value="1"/>
</dbReference>
<sequence>MAALGLIDFKEELMCSTCLRYLTKPVAIECGHKFCFECLLKNWKEASGQGTCHQCKDVYKLRDPRYSLQLGMMAELVKPLIPHLMDLKNSLCKIHENKAEHFCVVDQVPLCDICFQSPEHQFHVEFTIEETNKTFKNEVQEILNFLHKALEFHKRELLSSEEKNEQVPCNSLQRCQSRINFPKTILKGLNMKQGWLEWMRGFSENITLDGKTASPYLTVSLDLKSVINKGIKQDVVDHQERFDYPAVMGTQNFTSGIHYWEVTVGENNEWEIGICKASMGRKNASFSNKDLFLLKCVSHAQSYILCNPNSLVLVPYSKLTTKNVGILLDYDLGTLLFYDAIRDCPLLCLPVLPSGPLCPIFFPCPHTENGDPVPLTICPVKTRLRKKTSSSPS</sequence>
<dbReference type="Gene3D" id="2.60.120.920">
    <property type="match status" value="1"/>
</dbReference>
<name>A0A9B0T9Q5_CHRAS</name>
<evidence type="ECO:0000256" key="1">
    <source>
        <dbReference type="ARBA" id="ARBA00022723"/>
    </source>
</evidence>
<reference evidence="9" key="1">
    <citation type="submission" date="2025-08" db="UniProtKB">
        <authorList>
            <consortium name="RefSeq"/>
        </authorList>
    </citation>
    <scope>IDENTIFICATION</scope>
    <source>
        <tissue evidence="9">Spleen</tissue>
    </source>
</reference>
<evidence type="ECO:0000259" key="5">
    <source>
        <dbReference type="PROSITE" id="PS50089"/>
    </source>
</evidence>
<evidence type="ECO:0000313" key="8">
    <source>
        <dbReference type="Proteomes" id="UP000504623"/>
    </source>
</evidence>
<evidence type="ECO:0000259" key="7">
    <source>
        <dbReference type="PROSITE" id="PS50188"/>
    </source>
</evidence>
<dbReference type="PANTHER" id="PTHR24103">
    <property type="entry name" value="E3 UBIQUITIN-PROTEIN LIGASE TRIM"/>
    <property type="match status" value="1"/>
</dbReference>
<dbReference type="SMART" id="SM00184">
    <property type="entry name" value="RING"/>
    <property type="match status" value="1"/>
</dbReference>
<dbReference type="PROSITE" id="PS50089">
    <property type="entry name" value="ZF_RING_2"/>
    <property type="match status" value="1"/>
</dbReference>
<feature type="domain" description="B30.2/SPRY" evidence="7">
    <location>
        <begin position="186"/>
        <end position="382"/>
    </location>
</feature>
<dbReference type="SMART" id="SM00589">
    <property type="entry name" value="PRY"/>
    <property type="match status" value="1"/>
</dbReference>
<dbReference type="InterPro" id="IPR017907">
    <property type="entry name" value="Znf_RING_CS"/>
</dbReference>
<keyword evidence="1" id="KW-0479">Metal-binding</keyword>
<keyword evidence="2 4" id="KW-0863">Zinc-finger</keyword>
<dbReference type="Gene3D" id="3.30.40.10">
    <property type="entry name" value="Zinc/RING finger domain, C3HC4 (zinc finger)"/>
    <property type="match status" value="1"/>
</dbReference>
<evidence type="ECO:0000256" key="4">
    <source>
        <dbReference type="PROSITE-ProRule" id="PRU00024"/>
    </source>
</evidence>
<dbReference type="InterPro" id="IPR013320">
    <property type="entry name" value="ConA-like_dom_sf"/>
</dbReference>
<dbReference type="Pfam" id="PF00622">
    <property type="entry name" value="SPRY"/>
    <property type="match status" value="1"/>
</dbReference>
<dbReference type="PRINTS" id="PR01407">
    <property type="entry name" value="BUTYPHLNCDUF"/>
</dbReference>
<dbReference type="InterPro" id="IPR013083">
    <property type="entry name" value="Znf_RING/FYVE/PHD"/>
</dbReference>
<feature type="domain" description="B box-type" evidence="6">
    <location>
        <begin position="87"/>
        <end position="121"/>
    </location>
</feature>
<dbReference type="InterPro" id="IPR000315">
    <property type="entry name" value="Znf_B-box"/>
</dbReference>
<accession>A0A9B0T9Q5</accession>
<evidence type="ECO:0000313" key="9">
    <source>
        <dbReference type="RefSeq" id="XP_006834577.1"/>
    </source>
</evidence>
<dbReference type="Pfam" id="PF00643">
    <property type="entry name" value="zf-B_box"/>
    <property type="match status" value="1"/>
</dbReference>
<dbReference type="AlphaFoldDB" id="A0A9B0T9Q5"/>